<dbReference type="EMBL" id="VMHM01000003">
    <property type="protein sequence ID" value="TSK04774.1"/>
    <property type="molecule type" value="Genomic_DNA"/>
</dbReference>
<dbReference type="KEGG" id="gap:GAPWK_1276"/>
<protein>
    <submittedName>
        <fullName evidence="1">Uncharacterized protein</fullName>
    </submittedName>
</protein>
<accession>A0A556SUG8</accession>
<gene>
    <name evidence="1" type="ORF">FPQ15_02870</name>
</gene>
<dbReference type="Proteomes" id="UP000319483">
    <property type="component" value="Unassembled WGS sequence"/>
</dbReference>
<dbReference type="GeneID" id="29851116"/>
<evidence type="ECO:0000313" key="1">
    <source>
        <dbReference type="EMBL" id="TSK04774.1"/>
    </source>
</evidence>
<dbReference type="RefSeq" id="WP_025315435.1">
    <property type="nucleotide sequence ID" value="NZ_CP007445.1"/>
</dbReference>
<name>A0A556SUG8_9GAMM</name>
<sequence length="106" mass="12652">MKRLIDTKIMAIALDEMLHDPIKINQITNEFSNLKKYVQNQRKILDRKRTNNELTELEEYFIFPALDDAYFYLLDSLKSNARPSGEMKRIVSDIPSRIDYWLIQIK</sequence>
<organism evidence="1 2">
    <name type="scientific">Gilliamella apicola</name>
    <dbReference type="NCBI Taxonomy" id="1196095"/>
    <lineage>
        <taxon>Bacteria</taxon>
        <taxon>Pseudomonadati</taxon>
        <taxon>Pseudomonadota</taxon>
        <taxon>Gammaproteobacteria</taxon>
        <taxon>Orbales</taxon>
        <taxon>Orbaceae</taxon>
        <taxon>Gilliamella</taxon>
    </lineage>
</organism>
<dbReference type="AlphaFoldDB" id="A0A556SUG8"/>
<proteinExistence type="predicted"/>
<comment type="caution">
    <text evidence="1">The sequence shown here is derived from an EMBL/GenBank/DDBJ whole genome shotgun (WGS) entry which is preliminary data.</text>
</comment>
<evidence type="ECO:0000313" key="2">
    <source>
        <dbReference type="Proteomes" id="UP000319483"/>
    </source>
</evidence>
<reference evidence="1 2" key="1">
    <citation type="submission" date="2019-07" db="EMBL/GenBank/DDBJ databases">
        <title>Gilliamella genomes.</title>
        <authorList>
            <person name="Zheng H."/>
        </authorList>
    </citation>
    <scope>NUCLEOTIDE SEQUENCE [LARGE SCALE GENOMIC DNA]</scope>
    <source>
        <strain evidence="1 2">W8127</strain>
    </source>
</reference>